<dbReference type="AlphaFoldDB" id="A0A8B6H9L8"/>
<dbReference type="EMBL" id="UYJE01009699">
    <property type="protein sequence ID" value="VDI75805.1"/>
    <property type="molecule type" value="Genomic_DNA"/>
</dbReference>
<feature type="compositionally biased region" description="Polar residues" evidence="5">
    <location>
        <begin position="436"/>
        <end position="453"/>
    </location>
</feature>
<dbReference type="InterPro" id="IPR013083">
    <property type="entry name" value="Znf_RING/FYVE/PHD"/>
</dbReference>
<name>A0A8B6H9L8_MYTGA</name>
<feature type="compositionally biased region" description="Low complexity" evidence="5">
    <location>
        <begin position="393"/>
        <end position="402"/>
    </location>
</feature>
<dbReference type="InterPro" id="IPR001965">
    <property type="entry name" value="Znf_PHD"/>
</dbReference>
<dbReference type="Proteomes" id="UP000596742">
    <property type="component" value="Unassembled WGS sequence"/>
</dbReference>
<evidence type="ECO:0000256" key="1">
    <source>
        <dbReference type="ARBA" id="ARBA00022723"/>
    </source>
</evidence>
<feature type="region of interest" description="Disordered" evidence="5">
    <location>
        <begin position="202"/>
        <end position="227"/>
    </location>
</feature>
<keyword evidence="2" id="KW-0863">Zinc-finger</keyword>
<dbReference type="InterPro" id="IPR019786">
    <property type="entry name" value="Zinc_finger_PHD-type_CS"/>
</dbReference>
<dbReference type="SUPFAM" id="SSF57903">
    <property type="entry name" value="FYVE/PHD zinc finger"/>
    <property type="match status" value="1"/>
</dbReference>
<dbReference type="GO" id="GO:0008270">
    <property type="term" value="F:zinc ion binding"/>
    <property type="evidence" value="ECO:0007669"/>
    <property type="project" value="UniProtKB-KW"/>
</dbReference>
<keyword evidence="8" id="KW-1185">Reference proteome</keyword>
<dbReference type="OrthoDB" id="6165122at2759"/>
<feature type="region of interest" description="Disordered" evidence="5">
    <location>
        <begin position="31"/>
        <end position="54"/>
    </location>
</feature>
<evidence type="ECO:0000256" key="2">
    <source>
        <dbReference type="ARBA" id="ARBA00022771"/>
    </source>
</evidence>
<feature type="domain" description="Zinc finger PHD-type" evidence="6">
    <location>
        <begin position="321"/>
        <end position="371"/>
    </location>
</feature>
<dbReference type="InterPro" id="IPR011011">
    <property type="entry name" value="Znf_FYVE_PHD"/>
</dbReference>
<feature type="compositionally biased region" description="Polar residues" evidence="5">
    <location>
        <begin position="613"/>
        <end position="638"/>
    </location>
</feature>
<evidence type="ECO:0000313" key="7">
    <source>
        <dbReference type="EMBL" id="VDI75805.1"/>
    </source>
</evidence>
<evidence type="ECO:0000256" key="3">
    <source>
        <dbReference type="ARBA" id="ARBA00022833"/>
    </source>
</evidence>
<feature type="region of interest" description="Disordered" evidence="5">
    <location>
        <begin position="613"/>
        <end position="676"/>
    </location>
</feature>
<dbReference type="SMART" id="SM00249">
    <property type="entry name" value="PHD"/>
    <property type="match status" value="1"/>
</dbReference>
<dbReference type="PROSITE" id="PS01359">
    <property type="entry name" value="ZF_PHD_1"/>
    <property type="match status" value="1"/>
</dbReference>
<organism evidence="7 8">
    <name type="scientific">Mytilus galloprovincialis</name>
    <name type="common">Mediterranean mussel</name>
    <dbReference type="NCBI Taxonomy" id="29158"/>
    <lineage>
        <taxon>Eukaryota</taxon>
        <taxon>Metazoa</taxon>
        <taxon>Spiralia</taxon>
        <taxon>Lophotrochozoa</taxon>
        <taxon>Mollusca</taxon>
        <taxon>Bivalvia</taxon>
        <taxon>Autobranchia</taxon>
        <taxon>Pteriomorphia</taxon>
        <taxon>Mytilida</taxon>
        <taxon>Mytiloidea</taxon>
        <taxon>Mytilidae</taxon>
        <taxon>Mytilinae</taxon>
        <taxon>Mytilus</taxon>
    </lineage>
</organism>
<evidence type="ECO:0000256" key="4">
    <source>
        <dbReference type="SAM" id="Coils"/>
    </source>
</evidence>
<evidence type="ECO:0000313" key="8">
    <source>
        <dbReference type="Proteomes" id="UP000596742"/>
    </source>
</evidence>
<feature type="compositionally biased region" description="Polar residues" evidence="5">
    <location>
        <begin position="651"/>
        <end position="676"/>
    </location>
</feature>
<keyword evidence="1" id="KW-0479">Metal-binding</keyword>
<dbReference type="CDD" id="cd15517">
    <property type="entry name" value="PHD_TCF19_like"/>
    <property type="match status" value="1"/>
</dbReference>
<feature type="region of interest" description="Disordered" evidence="5">
    <location>
        <begin position="393"/>
        <end position="453"/>
    </location>
</feature>
<reference evidence="7" key="1">
    <citation type="submission" date="2018-11" db="EMBL/GenBank/DDBJ databases">
        <authorList>
            <person name="Alioto T."/>
            <person name="Alioto T."/>
        </authorList>
    </citation>
    <scope>NUCLEOTIDE SEQUENCE</scope>
</reference>
<protein>
    <recommendedName>
        <fullName evidence="6">Zinc finger PHD-type domain-containing protein</fullName>
    </recommendedName>
</protein>
<proteinExistence type="predicted"/>
<feature type="compositionally biased region" description="Basic and acidic residues" evidence="5">
    <location>
        <begin position="218"/>
        <end position="227"/>
    </location>
</feature>
<feature type="compositionally biased region" description="Polar residues" evidence="5">
    <location>
        <begin position="293"/>
        <end position="303"/>
    </location>
</feature>
<accession>A0A8B6H9L8</accession>
<sequence>MSLTRRSHRTRNAPIVYTPTRLGTEVATLNTRRRSQEQRNSNIDNSYNDTNAQNETSVPYTLNIDKAMSGKIEAANRESQIRVEMKHDNLVLELTAACYEEFKSVVKGCLVSKHIKYDITTKTDKNNLLVEEQISVKNSHKKQQYRINCYNTSSRVLINGNALELFLRNILPEVVILLSQNKSFDKLNSLIRQTCSKYLQQSNSNYGTPTAPIKHTKSNQERNKDANPAKVKTTIAITTPYPVLGHCSTTGQQTSVNNITTVNKVQSESTRNNNTTVNMVQSESVRTKHKPTNESTINSPSILSDVTTDPELIQDTDSYAICPICNVFCKANSVECSICTYWFHYVCLNIQPKESRALETSNSPYTCRGCVHMQDFLDCEQAVNRSSIIISTSDDTSMSTPDAISNAPITTDKTIINTQDVTPNSTQLKRGRPKKATSSNTEEANDSVSVQQTPTSCADLVTKNSMSQQNIEVVPRSELQNKEKQLRAIENKLSKTELDLNQTKKQLVTAKAFIAKLEDKCKDMEESNRIQKTKILLLEGIHNNDENQPRNNPSLQRQCSCTVSENNPMMQIYEQRIRQLELENVRNACRMDSIENLVKIENLTTQLNISKNNAQTHGTSSQNSLNSATLPTFQTRNNGIPIVVNHPNVRNVGNDNSPQNFNQASTNSGHPSNIINENVQPAKLNTTHATSNDSLPTDNSKQPLTGNLDSMQSEQQATFCPTNQSFLVNAPTLTKPPWMNYSHCQIKPMQTQQQHVAPVIYRHPQTVHQNQMMVANPHFPQKIMRQIPTNFVNLSWYPTTSRVSAPVNRI</sequence>
<comment type="caution">
    <text evidence="7">The sequence shown here is derived from an EMBL/GenBank/DDBJ whole genome shotgun (WGS) entry which is preliminary data.</text>
</comment>
<feature type="compositionally biased region" description="Polar residues" evidence="5">
    <location>
        <begin position="38"/>
        <end position="54"/>
    </location>
</feature>
<keyword evidence="3" id="KW-0862">Zinc</keyword>
<gene>
    <name evidence="7" type="ORF">MGAL_10B061716</name>
</gene>
<dbReference type="Gene3D" id="3.30.40.10">
    <property type="entry name" value="Zinc/RING finger domain, C3HC4 (zinc finger)"/>
    <property type="match status" value="1"/>
</dbReference>
<evidence type="ECO:0000259" key="6">
    <source>
        <dbReference type="SMART" id="SM00249"/>
    </source>
</evidence>
<feature type="region of interest" description="Disordered" evidence="5">
    <location>
        <begin position="279"/>
        <end position="303"/>
    </location>
</feature>
<evidence type="ECO:0000256" key="5">
    <source>
        <dbReference type="SAM" id="MobiDB-lite"/>
    </source>
</evidence>
<feature type="coiled-coil region" evidence="4">
    <location>
        <begin position="479"/>
        <end position="534"/>
    </location>
</feature>
<keyword evidence="4" id="KW-0175">Coiled coil</keyword>
<feature type="compositionally biased region" description="Polar residues" evidence="5">
    <location>
        <begin position="407"/>
        <end position="428"/>
    </location>
</feature>